<dbReference type="EMBL" id="PVNG01000019">
    <property type="protein sequence ID" value="PRX59612.1"/>
    <property type="molecule type" value="Genomic_DNA"/>
</dbReference>
<comment type="caution">
    <text evidence="2">The sequence shown here is derived from an EMBL/GenBank/DDBJ whole genome shotgun (WGS) entry which is preliminary data.</text>
</comment>
<evidence type="ECO:0000256" key="1">
    <source>
        <dbReference type="SAM" id="MobiDB-lite"/>
    </source>
</evidence>
<dbReference type="Proteomes" id="UP000238312">
    <property type="component" value="Unassembled WGS sequence"/>
</dbReference>
<accession>A0A2T0MNU2</accession>
<feature type="region of interest" description="Disordered" evidence="1">
    <location>
        <begin position="175"/>
        <end position="260"/>
    </location>
</feature>
<evidence type="ECO:0000313" key="2">
    <source>
        <dbReference type="EMBL" id="PRX59612.1"/>
    </source>
</evidence>
<sequence length="316" mass="34396">MIVFVSETVRGLGGHRPGCPGLSVLPARTSGRGCYSMRILHQRMGPMRHFRDRSTCTAGHSAGIVRCRSHLDRPAVRLRSVGVEHAQHFEDLGPGVAEAVRPTAMTQITVDGVMQGNGHATPEEPASGFTRDGWALGAFADDTGEMITRTYQRADAFLFGRGTYEMFAETWGARPEMQAHPSGSRSTGRRSTSHRTVSRSRRGDPSRCCPGMRPRRSGNRRNRLRARSRYTGAQSCSARCSPPASSMKVPPGAADVDGPPLPNVSPVPGSEVRFSWSSGPEEPVRTKNRLPVVLVRMILGGWILRVLRWTGGPMAS</sequence>
<feature type="compositionally biased region" description="Basic residues" evidence="1">
    <location>
        <begin position="187"/>
        <end position="200"/>
    </location>
</feature>
<protein>
    <recommendedName>
        <fullName evidence="4">Dihydrofolate reductase</fullName>
    </recommendedName>
</protein>
<dbReference type="Gene3D" id="3.40.430.10">
    <property type="entry name" value="Dihydrofolate Reductase, subunit A"/>
    <property type="match status" value="1"/>
</dbReference>
<feature type="compositionally biased region" description="Basic residues" evidence="1">
    <location>
        <begin position="213"/>
        <end position="228"/>
    </location>
</feature>
<evidence type="ECO:0000313" key="3">
    <source>
        <dbReference type="Proteomes" id="UP000238312"/>
    </source>
</evidence>
<reference evidence="2 3" key="1">
    <citation type="submission" date="2018-03" db="EMBL/GenBank/DDBJ databases">
        <title>Genomic Encyclopedia of Type Strains, Phase III (KMG-III): the genomes of soil and plant-associated and newly described type strains.</title>
        <authorList>
            <person name="Whitman W."/>
        </authorList>
    </citation>
    <scope>NUCLEOTIDE SEQUENCE [LARGE SCALE GENOMIC DNA]</scope>
    <source>
        <strain evidence="2 3">CGMCC 4.7104</strain>
    </source>
</reference>
<dbReference type="AlphaFoldDB" id="A0A2T0MNU2"/>
<keyword evidence="3" id="KW-1185">Reference proteome</keyword>
<evidence type="ECO:0008006" key="4">
    <source>
        <dbReference type="Google" id="ProtNLM"/>
    </source>
</evidence>
<name>A0A2T0MNU2_9ACTN</name>
<gene>
    <name evidence="2" type="ORF">B0I32_11955</name>
</gene>
<feature type="compositionally biased region" description="Low complexity" evidence="1">
    <location>
        <begin position="235"/>
        <end position="246"/>
    </location>
</feature>
<proteinExistence type="predicted"/>
<dbReference type="InterPro" id="IPR024072">
    <property type="entry name" value="DHFR-like_dom_sf"/>
</dbReference>
<organism evidence="2 3">
    <name type="scientific">Nonomuraea fuscirosea</name>
    <dbReference type="NCBI Taxonomy" id="1291556"/>
    <lineage>
        <taxon>Bacteria</taxon>
        <taxon>Bacillati</taxon>
        <taxon>Actinomycetota</taxon>
        <taxon>Actinomycetes</taxon>
        <taxon>Streptosporangiales</taxon>
        <taxon>Streptosporangiaceae</taxon>
        <taxon>Nonomuraea</taxon>
    </lineage>
</organism>